<gene>
    <name evidence="2" type="ORF">EGYM00392_LOCUS22730</name>
</gene>
<dbReference type="AlphaFoldDB" id="A0A7S1IGC9"/>
<name>A0A7S1IGC9_9EUGL</name>
<protein>
    <submittedName>
        <fullName evidence="2">Uncharacterized protein</fullName>
    </submittedName>
</protein>
<evidence type="ECO:0000256" key="1">
    <source>
        <dbReference type="SAM" id="MobiDB-lite"/>
    </source>
</evidence>
<dbReference type="EMBL" id="HBGA01061317">
    <property type="protein sequence ID" value="CAD9011629.1"/>
    <property type="molecule type" value="Transcribed_RNA"/>
</dbReference>
<proteinExistence type="predicted"/>
<organism evidence="2">
    <name type="scientific">Eutreptiella gymnastica</name>
    <dbReference type="NCBI Taxonomy" id="73025"/>
    <lineage>
        <taxon>Eukaryota</taxon>
        <taxon>Discoba</taxon>
        <taxon>Euglenozoa</taxon>
        <taxon>Euglenida</taxon>
        <taxon>Spirocuta</taxon>
        <taxon>Euglenophyceae</taxon>
        <taxon>Eutreptiales</taxon>
        <taxon>Eutreptiaceae</taxon>
        <taxon>Eutreptiella</taxon>
    </lineage>
</organism>
<evidence type="ECO:0000313" key="2">
    <source>
        <dbReference type="EMBL" id="CAD9011629.1"/>
    </source>
</evidence>
<accession>A0A7S1IGC9</accession>
<reference evidence="2" key="1">
    <citation type="submission" date="2021-01" db="EMBL/GenBank/DDBJ databases">
        <authorList>
            <person name="Corre E."/>
            <person name="Pelletier E."/>
            <person name="Niang G."/>
            <person name="Scheremetjew M."/>
            <person name="Finn R."/>
            <person name="Kale V."/>
            <person name="Holt S."/>
            <person name="Cochrane G."/>
            <person name="Meng A."/>
            <person name="Brown T."/>
            <person name="Cohen L."/>
        </authorList>
    </citation>
    <scope>NUCLEOTIDE SEQUENCE</scope>
    <source>
        <strain evidence="2">NIES-381</strain>
    </source>
</reference>
<feature type="region of interest" description="Disordered" evidence="1">
    <location>
        <begin position="142"/>
        <end position="170"/>
    </location>
</feature>
<sequence length="170" mass="18274">MSRFDGIQKEWIATGERLAMRAAASSPRTAGSPRAAAPPGLCSPVRPALSTAAPYFPTSCNDELNFAASRKKGESVDYFPNVSDGSFVLGPYTKQSSRAATPKVNPTPNTGHDFGWWYQKAAYEGTSPRLMANPMRIDIRGAVAGSPTTSPRRLVRLPPAPLRPSPQTQL</sequence>